<evidence type="ECO:0000313" key="3">
    <source>
        <dbReference type="Proteomes" id="UP000188603"/>
    </source>
</evidence>
<dbReference type="AlphaFoldDB" id="A0A1U9KAE9"/>
<evidence type="ECO:0000313" key="1">
    <source>
        <dbReference type="EMBL" id="AQS55645.1"/>
    </source>
</evidence>
<name>A0A1U9KAE9_9BACL</name>
<organism evidence="2 3">
    <name type="scientific">Novibacillus thermophilus</name>
    <dbReference type="NCBI Taxonomy" id="1471761"/>
    <lineage>
        <taxon>Bacteria</taxon>
        <taxon>Bacillati</taxon>
        <taxon>Bacillota</taxon>
        <taxon>Bacilli</taxon>
        <taxon>Bacillales</taxon>
        <taxon>Thermoactinomycetaceae</taxon>
        <taxon>Novibacillus</taxon>
    </lineage>
</organism>
<dbReference type="KEGG" id="ntr:B0W44_15850"/>
<keyword evidence="3" id="KW-1185">Reference proteome</keyword>
<accession>A0A1U9KAE9</accession>
<reference evidence="2" key="2">
    <citation type="submission" date="2017-02" db="EMBL/GenBank/DDBJ databases">
        <authorList>
            <person name="Peterson S.W."/>
        </authorList>
    </citation>
    <scope>NUCLEOTIDE SEQUENCE</scope>
    <source>
        <strain evidence="2">SG-1</strain>
    </source>
</reference>
<dbReference type="EMBL" id="CP019699">
    <property type="protein sequence ID" value="AQS55645.1"/>
    <property type="molecule type" value="Genomic_DNA"/>
</dbReference>
<gene>
    <name evidence="1" type="ORF">B0W44_07465</name>
    <name evidence="2" type="ORF">B0W44_15850</name>
</gene>
<dbReference type="KEGG" id="ntr:B0W44_07465"/>
<reference evidence="2 3" key="1">
    <citation type="journal article" date="2015" name="Int. J. Syst. Evol. Microbiol.">
        <title>Novibacillus thermophilus gen. nov., sp. nov., a Gram-staining-negative and moderately thermophilic member of the family Thermoactinomycetaceae.</title>
        <authorList>
            <person name="Yang G."/>
            <person name="Chen J."/>
            <person name="Zhou S."/>
        </authorList>
    </citation>
    <scope>NUCLEOTIDE SEQUENCE [LARGE SCALE GENOMIC DNA]</scope>
    <source>
        <strain evidence="2 3">SG-1</strain>
    </source>
</reference>
<dbReference type="EMBL" id="CP019699">
    <property type="protein sequence ID" value="AQS57002.1"/>
    <property type="molecule type" value="Genomic_DNA"/>
</dbReference>
<dbReference type="STRING" id="1471761.B0W44_07465"/>
<protein>
    <submittedName>
        <fullName evidence="2">Uncharacterized protein</fullName>
    </submittedName>
</protein>
<proteinExistence type="predicted"/>
<dbReference type="Proteomes" id="UP000188603">
    <property type="component" value="Chromosome"/>
</dbReference>
<sequence>MTFVMFFPIAVLVEFQSINTLQQQLDRALEMAAVEGGVTTAIENTIKSDLERQGIQNASFTSDTTRGRVEKGSVIEVGITAPRPGKNLYGAIMGLIGGDNLDNDYLYLKGTIISEYIPQ</sequence>
<evidence type="ECO:0000313" key="2">
    <source>
        <dbReference type="EMBL" id="AQS57002.1"/>
    </source>
</evidence>